<accession>A0A0P1B4C4</accession>
<dbReference type="RefSeq" id="XP_024585335.1">
    <property type="nucleotide sequence ID" value="XM_024720102.1"/>
</dbReference>
<evidence type="ECO:0000313" key="1">
    <source>
        <dbReference type="EMBL" id="CEG48966.1"/>
    </source>
</evidence>
<protein>
    <submittedName>
        <fullName evidence="1">Uncharacterized protein</fullName>
    </submittedName>
</protein>
<evidence type="ECO:0000313" key="2">
    <source>
        <dbReference type="Proteomes" id="UP000054928"/>
    </source>
</evidence>
<organism evidence="1 2">
    <name type="scientific">Plasmopara halstedii</name>
    <name type="common">Downy mildew of sunflower</name>
    <dbReference type="NCBI Taxonomy" id="4781"/>
    <lineage>
        <taxon>Eukaryota</taxon>
        <taxon>Sar</taxon>
        <taxon>Stramenopiles</taxon>
        <taxon>Oomycota</taxon>
        <taxon>Peronosporomycetes</taxon>
        <taxon>Peronosporales</taxon>
        <taxon>Peronosporaceae</taxon>
        <taxon>Plasmopara</taxon>
    </lineage>
</organism>
<name>A0A0P1B4C4_PLAHL</name>
<sequence>MSPDRAKLPVSLPIGLKETTLFGRLLAQVLFEYAYIQGIQIIVWRSGVKWCYISRIHGFEPELIFRQ</sequence>
<keyword evidence="2" id="KW-1185">Reference proteome</keyword>
<proteinExistence type="predicted"/>
<dbReference type="EMBL" id="CCYD01003042">
    <property type="protein sequence ID" value="CEG48966.1"/>
    <property type="molecule type" value="Genomic_DNA"/>
</dbReference>
<reference evidence="2" key="1">
    <citation type="submission" date="2014-09" db="EMBL/GenBank/DDBJ databases">
        <authorList>
            <person name="Sharma Rahul"/>
            <person name="Thines Marco"/>
        </authorList>
    </citation>
    <scope>NUCLEOTIDE SEQUENCE [LARGE SCALE GENOMIC DNA]</scope>
</reference>
<dbReference type="Proteomes" id="UP000054928">
    <property type="component" value="Unassembled WGS sequence"/>
</dbReference>
<dbReference type="GeneID" id="36401811"/>
<dbReference type="AlphaFoldDB" id="A0A0P1B4C4"/>